<dbReference type="InterPro" id="IPR016195">
    <property type="entry name" value="Pol/histidinol_Pase-like"/>
</dbReference>
<protein>
    <recommendedName>
        <fullName evidence="3">Polymerase/histidinol phosphatase N-terminal domain-containing protein</fullName>
    </recommendedName>
</protein>
<dbReference type="NCBIfam" id="NF038032">
    <property type="entry name" value="CehA_McbA_metalo"/>
    <property type="match status" value="1"/>
</dbReference>
<dbReference type="Proteomes" id="UP000198373">
    <property type="component" value="Unassembled WGS sequence"/>
</dbReference>
<organism evidence="1 2">
    <name type="scientific">Geodermatophilus pulveris</name>
    <dbReference type="NCBI Taxonomy" id="1564159"/>
    <lineage>
        <taxon>Bacteria</taxon>
        <taxon>Bacillati</taxon>
        <taxon>Actinomycetota</taxon>
        <taxon>Actinomycetes</taxon>
        <taxon>Geodermatophilales</taxon>
        <taxon>Geodermatophilaceae</taxon>
        <taxon>Geodermatophilus</taxon>
    </lineage>
</organism>
<evidence type="ECO:0000313" key="2">
    <source>
        <dbReference type="Proteomes" id="UP000198373"/>
    </source>
</evidence>
<evidence type="ECO:0008006" key="3">
    <source>
        <dbReference type="Google" id="ProtNLM"/>
    </source>
</evidence>
<gene>
    <name evidence="1" type="ORF">SAMN06893096_103330</name>
</gene>
<evidence type="ECO:0000313" key="1">
    <source>
        <dbReference type="EMBL" id="SNS34936.1"/>
    </source>
</evidence>
<proteinExistence type="predicted"/>
<dbReference type="AlphaFoldDB" id="A0A239DQZ8"/>
<name>A0A239DQZ8_9ACTN</name>
<sequence>MTGLALGQPLDAYGTSRVSRLRSATHLLAHADLHNHTWLSDGVGDPALAFDSMRRAGLDVAALTDHAVFAAGVDDVWDLPWVTRLSGIDREAWARLGRLADAADDPGRFVAIRGFEWSHPLLGHVNVWGTETFVDPFRTFDTDLSRFYDWLARTGDGAAAPGSPGRGLASFNHPGGRGNLLVFAGFELHPAVVGQMAGLEVFNKRLDYLYEGVEGGDPSPLVRCLDQGWRPGLIGVSDEHGTDWGLPDGKGRTGVYVTGLSRAAVRTALADRQVFATRLKGLRLDATLDGHPMGSAVRLPGPARVRVEVDVDRGGSWRGRPLSLQLLTSGERMPGVVAAAEFAVPGPEDPLPAVEVDVDPARTPWLVLRVSDPAEPADPRATGPWLRWGSAVAYASPWWLEAG</sequence>
<dbReference type="SUPFAM" id="SSF89550">
    <property type="entry name" value="PHP domain-like"/>
    <property type="match status" value="1"/>
</dbReference>
<dbReference type="EMBL" id="FZOO01000003">
    <property type="protein sequence ID" value="SNS34936.1"/>
    <property type="molecule type" value="Genomic_DNA"/>
</dbReference>
<reference evidence="2" key="1">
    <citation type="submission" date="2017-06" db="EMBL/GenBank/DDBJ databases">
        <authorList>
            <person name="Varghese N."/>
            <person name="Submissions S."/>
        </authorList>
    </citation>
    <scope>NUCLEOTIDE SEQUENCE [LARGE SCALE GENOMIC DNA]</scope>
    <source>
        <strain evidence="2">DSM 46839</strain>
    </source>
</reference>
<dbReference type="OrthoDB" id="3187809at2"/>
<dbReference type="Gene3D" id="3.20.20.140">
    <property type="entry name" value="Metal-dependent hydrolases"/>
    <property type="match status" value="1"/>
</dbReference>
<dbReference type="RefSeq" id="WP_089305107.1">
    <property type="nucleotide sequence ID" value="NZ_FZOO01000003.1"/>
</dbReference>
<keyword evidence="2" id="KW-1185">Reference proteome</keyword>
<accession>A0A239DQZ8</accession>